<feature type="repeat" description="PPR" evidence="2">
    <location>
        <begin position="81"/>
        <end position="111"/>
    </location>
</feature>
<dbReference type="PANTHER" id="PTHR24015:SF1672">
    <property type="entry name" value="OS06G0506100 PROTEIN"/>
    <property type="match status" value="1"/>
</dbReference>
<dbReference type="Pfam" id="PF01535">
    <property type="entry name" value="PPR"/>
    <property type="match status" value="2"/>
</dbReference>
<gene>
    <name evidence="3" type="ORF">CJ030_MR1G028629</name>
</gene>
<evidence type="ECO:0000313" key="3">
    <source>
        <dbReference type="EMBL" id="KAB1224779.1"/>
    </source>
</evidence>
<keyword evidence="1" id="KW-0677">Repeat</keyword>
<dbReference type="EMBL" id="RXIC02000019">
    <property type="protein sequence ID" value="KAB1224779.1"/>
    <property type="molecule type" value="Genomic_DNA"/>
</dbReference>
<evidence type="ECO:0008006" key="5">
    <source>
        <dbReference type="Google" id="ProtNLM"/>
    </source>
</evidence>
<dbReference type="Proteomes" id="UP000516437">
    <property type="component" value="Chromosome 1"/>
</dbReference>
<dbReference type="NCBIfam" id="TIGR00756">
    <property type="entry name" value="PPR"/>
    <property type="match status" value="2"/>
</dbReference>
<organism evidence="3 4">
    <name type="scientific">Morella rubra</name>
    <name type="common">Chinese bayberry</name>
    <dbReference type="NCBI Taxonomy" id="262757"/>
    <lineage>
        <taxon>Eukaryota</taxon>
        <taxon>Viridiplantae</taxon>
        <taxon>Streptophyta</taxon>
        <taxon>Embryophyta</taxon>
        <taxon>Tracheophyta</taxon>
        <taxon>Spermatophyta</taxon>
        <taxon>Magnoliopsida</taxon>
        <taxon>eudicotyledons</taxon>
        <taxon>Gunneridae</taxon>
        <taxon>Pentapetalae</taxon>
        <taxon>rosids</taxon>
        <taxon>fabids</taxon>
        <taxon>Fagales</taxon>
        <taxon>Myricaceae</taxon>
        <taxon>Morella</taxon>
    </lineage>
</organism>
<dbReference type="Gene3D" id="1.25.40.10">
    <property type="entry name" value="Tetratricopeptide repeat domain"/>
    <property type="match status" value="1"/>
</dbReference>
<dbReference type="PANTHER" id="PTHR24015">
    <property type="entry name" value="OS07G0578800 PROTEIN-RELATED"/>
    <property type="match status" value="1"/>
</dbReference>
<accession>A0A6A1WHG7</accession>
<keyword evidence="4" id="KW-1185">Reference proteome</keyword>
<dbReference type="GO" id="GO:0009451">
    <property type="term" value="P:RNA modification"/>
    <property type="evidence" value="ECO:0007669"/>
    <property type="project" value="InterPro"/>
</dbReference>
<dbReference type="OrthoDB" id="185373at2759"/>
<evidence type="ECO:0000313" key="4">
    <source>
        <dbReference type="Proteomes" id="UP000516437"/>
    </source>
</evidence>
<evidence type="ECO:0000256" key="2">
    <source>
        <dbReference type="PROSITE-ProRule" id="PRU00708"/>
    </source>
</evidence>
<comment type="caution">
    <text evidence="3">The sequence shown here is derived from an EMBL/GenBank/DDBJ whole genome shotgun (WGS) entry which is preliminary data.</text>
</comment>
<protein>
    <recommendedName>
        <fullName evidence="5">Pentatricopeptide repeat-containing protein</fullName>
    </recommendedName>
</protein>
<dbReference type="AlphaFoldDB" id="A0A6A1WHG7"/>
<proteinExistence type="predicted"/>
<name>A0A6A1WHG7_9ROSI</name>
<reference evidence="3 4" key="1">
    <citation type="journal article" date="2019" name="Plant Biotechnol. J.">
        <title>The red bayberry genome and genetic basis of sex determination.</title>
        <authorList>
            <person name="Jia H.M."/>
            <person name="Jia H.J."/>
            <person name="Cai Q.L."/>
            <person name="Wang Y."/>
            <person name="Zhao H.B."/>
            <person name="Yang W.F."/>
            <person name="Wang G.Y."/>
            <person name="Li Y.H."/>
            <person name="Zhan D.L."/>
            <person name="Shen Y.T."/>
            <person name="Niu Q.F."/>
            <person name="Chang L."/>
            <person name="Qiu J."/>
            <person name="Zhao L."/>
            <person name="Xie H.B."/>
            <person name="Fu W.Y."/>
            <person name="Jin J."/>
            <person name="Li X.W."/>
            <person name="Jiao Y."/>
            <person name="Zhou C.C."/>
            <person name="Tu T."/>
            <person name="Chai C.Y."/>
            <person name="Gao J.L."/>
            <person name="Fan L.J."/>
            <person name="van de Weg E."/>
            <person name="Wang J.Y."/>
            <person name="Gao Z.S."/>
        </authorList>
    </citation>
    <scope>NUCLEOTIDE SEQUENCE [LARGE SCALE GENOMIC DNA]</scope>
    <source>
        <tissue evidence="3">Leaves</tissue>
    </source>
</reference>
<dbReference type="InterPro" id="IPR011990">
    <property type="entry name" value="TPR-like_helical_dom_sf"/>
</dbReference>
<dbReference type="PROSITE" id="PS51375">
    <property type="entry name" value="PPR"/>
    <property type="match status" value="1"/>
</dbReference>
<dbReference type="InterPro" id="IPR046960">
    <property type="entry name" value="PPR_At4g14850-like_plant"/>
</dbReference>
<evidence type="ECO:0000256" key="1">
    <source>
        <dbReference type="ARBA" id="ARBA00022737"/>
    </source>
</evidence>
<dbReference type="InterPro" id="IPR002885">
    <property type="entry name" value="PPR_rpt"/>
</dbReference>
<dbReference type="GO" id="GO:0003723">
    <property type="term" value="F:RNA binding"/>
    <property type="evidence" value="ECO:0007669"/>
    <property type="project" value="InterPro"/>
</dbReference>
<sequence length="172" mass="18941">MQRHGWRPDHYTFPFVLKASGKLPSFLRGASVHAVVCANGFETLSPMCLFCNAVVAMYGRCGAFDEARQVFDDLCERGICDVVSWNTIVAAYVQGGDPRNALKLSDRMIDDRRICPDAVSVVNILPACASVRAWSQVKEVHGFAVRSGLVEDVFVGNAVVDMHACFRTALWV</sequence>